<feature type="transmembrane region" description="Helical" evidence="8">
    <location>
        <begin position="175"/>
        <end position="193"/>
    </location>
</feature>
<dbReference type="PANTHER" id="PTHR34979:SF1">
    <property type="entry name" value="INNER MEMBRANE PROTEIN YGAZ"/>
    <property type="match status" value="1"/>
</dbReference>
<evidence type="ECO:0000256" key="5">
    <source>
        <dbReference type="ARBA" id="ARBA00022692"/>
    </source>
</evidence>
<keyword evidence="7 8" id="KW-0472">Membrane</keyword>
<proteinExistence type="inferred from homology"/>
<protein>
    <submittedName>
        <fullName evidence="9">AzlC family ABC transporter permease</fullName>
    </submittedName>
</protein>
<evidence type="ECO:0000256" key="2">
    <source>
        <dbReference type="ARBA" id="ARBA00010735"/>
    </source>
</evidence>
<feature type="transmembrane region" description="Helical" evidence="8">
    <location>
        <begin position="80"/>
        <end position="100"/>
    </location>
</feature>
<dbReference type="PANTHER" id="PTHR34979">
    <property type="entry name" value="INNER MEMBRANE PROTEIN YGAZ"/>
    <property type="match status" value="1"/>
</dbReference>
<evidence type="ECO:0000256" key="3">
    <source>
        <dbReference type="ARBA" id="ARBA00022448"/>
    </source>
</evidence>
<dbReference type="Proteomes" id="UP001369082">
    <property type="component" value="Unassembled WGS sequence"/>
</dbReference>
<comment type="subcellular location">
    <subcellularLocation>
        <location evidence="1">Cell membrane</location>
        <topology evidence="1">Multi-pass membrane protein</topology>
    </subcellularLocation>
</comment>
<feature type="transmembrane region" description="Helical" evidence="8">
    <location>
        <begin position="145"/>
        <end position="169"/>
    </location>
</feature>
<evidence type="ECO:0000256" key="8">
    <source>
        <dbReference type="SAM" id="Phobius"/>
    </source>
</evidence>
<evidence type="ECO:0000313" key="9">
    <source>
        <dbReference type="EMBL" id="MEL0630606.1"/>
    </source>
</evidence>
<sequence length="252" mass="27154">MIRNSIINHNQLKKTEIIAGAKAAIPLIIGGIPFGILFGTLAPSSGLSVWATMAMSLIVFAGSAQFIVLALIAVQAPLEVILLTTFVVNLRHLLYATALVPHVSHLSLPWRSLLAFGLTDETFANMSQRYQPNSPLGDDHQFAHFFYLGSMFSFYISWGGATAIGLVLGNVIPDMTSWGLEFAMSVTFIGMVIPYLNTKAMFSAMLSAAISSLFFAHLPNKLGLIISALIGVIAGLIVIQFQKVSLNQGEKV</sequence>
<name>A0ABU9GTM8_9GAMM</name>
<keyword evidence="6 8" id="KW-1133">Transmembrane helix</keyword>
<organism evidence="9 10">
    <name type="scientific">Psychromonas aquatilis</name>
    <dbReference type="NCBI Taxonomy" id="2005072"/>
    <lineage>
        <taxon>Bacteria</taxon>
        <taxon>Pseudomonadati</taxon>
        <taxon>Pseudomonadota</taxon>
        <taxon>Gammaproteobacteria</taxon>
        <taxon>Alteromonadales</taxon>
        <taxon>Psychromonadaceae</taxon>
        <taxon>Psychromonas</taxon>
    </lineage>
</organism>
<comment type="caution">
    <text evidence="9">The sequence shown here is derived from an EMBL/GenBank/DDBJ whole genome shotgun (WGS) entry which is preliminary data.</text>
</comment>
<keyword evidence="4" id="KW-1003">Cell membrane</keyword>
<dbReference type="RefSeq" id="WP_341598746.1">
    <property type="nucleotide sequence ID" value="NZ_JBAKAZ010000068.1"/>
</dbReference>
<keyword evidence="3" id="KW-0813">Transport</keyword>
<evidence type="ECO:0000256" key="1">
    <source>
        <dbReference type="ARBA" id="ARBA00004651"/>
    </source>
</evidence>
<evidence type="ECO:0000256" key="7">
    <source>
        <dbReference type="ARBA" id="ARBA00023136"/>
    </source>
</evidence>
<evidence type="ECO:0000256" key="6">
    <source>
        <dbReference type="ARBA" id="ARBA00022989"/>
    </source>
</evidence>
<comment type="similarity">
    <text evidence="2">Belongs to the AzlC family.</text>
</comment>
<keyword evidence="5 8" id="KW-0812">Transmembrane</keyword>
<accession>A0ABU9GTM8</accession>
<evidence type="ECO:0000313" key="10">
    <source>
        <dbReference type="Proteomes" id="UP001369082"/>
    </source>
</evidence>
<gene>
    <name evidence="9" type="ORF">V6256_13400</name>
</gene>
<feature type="transmembrane region" description="Helical" evidence="8">
    <location>
        <begin position="21"/>
        <end position="41"/>
    </location>
</feature>
<reference evidence="9 10" key="1">
    <citation type="submission" date="2024-02" db="EMBL/GenBank/DDBJ databases">
        <title>Bacteria isolated from the canopy kelp, Nereocystis luetkeana.</title>
        <authorList>
            <person name="Pfister C.A."/>
            <person name="Younker I.T."/>
            <person name="Light S.H."/>
        </authorList>
    </citation>
    <scope>NUCLEOTIDE SEQUENCE [LARGE SCALE GENOMIC DNA]</scope>
    <source>
        <strain evidence="9 10">TI.1.05</strain>
    </source>
</reference>
<evidence type="ECO:0000256" key="4">
    <source>
        <dbReference type="ARBA" id="ARBA00022475"/>
    </source>
</evidence>
<feature type="transmembrane region" description="Helical" evidence="8">
    <location>
        <begin position="47"/>
        <end position="73"/>
    </location>
</feature>
<keyword evidence="10" id="KW-1185">Reference proteome</keyword>
<dbReference type="InterPro" id="IPR011606">
    <property type="entry name" value="Brnchd-chn_aa_trnsp_permease"/>
</dbReference>
<dbReference type="EMBL" id="JBAKAZ010000068">
    <property type="protein sequence ID" value="MEL0630606.1"/>
    <property type="molecule type" value="Genomic_DNA"/>
</dbReference>
<feature type="transmembrane region" description="Helical" evidence="8">
    <location>
        <begin position="224"/>
        <end position="241"/>
    </location>
</feature>
<dbReference type="Pfam" id="PF03591">
    <property type="entry name" value="AzlC"/>
    <property type="match status" value="1"/>
</dbReference>